<dbReference type="CDD" id="cd02208">
    <property type="entry name" value="cupin_RmlC-like"/>
    <property type="match status" value="1"/>
</dbReference>
<dbReference type="PANTHER" id="PTHR36440">
    <property type="entry name" value="PUTATIVE (AFU_ORTHOLOGUE AFUA_8G07350)-RELATED"/>
    <property type="match status" value="1"/>
</dbReference>
<dbReference type="InterPro" id="IPR053146">
    <property type="entry name" value="QDO-like"/>
</dbReference>
<dbReference type="PANTHER" id="PTHR36440:SF1">
    <property type="entry name" value="PUTATIVE (AFU_ORTHOLOGUE AFUA_8G07350)-RELATED"/>
    <property type="match status" value="1"/>
</dbReference>
<reference evidence="3" key="1">
    <citation type="journal article" date="2011" name="PLoS Genet.">
        <title>Genomic analysis of the necrotrophic fungal pathogens Sclerotinia sclerotiorum and Botrytis cinerea.</title>
        <authorList>
            <person name="Amselem J."/>
            <person name="Cuomo C.A."/>
            <person name="van Kan J.A."/>
            <person name="Viaud M."/>
            <person name="Benito E.P."/>
            <person name="Couloux A."/>
            <person name="Coutinho P.M."/>
            <person name="de Vries R.P."/>
            <person name="Dyer P.S."/>
            <person name="Fillinger S."/>
            <person name="Fournier E."/>
            <person name="Gout L."/>
            <person name="Hahn M."/>
            <person name="Kohn L."/>
            <person name="Lapalu N."/>
            <person name="Plummer K.M."/>
            <person name="Pradier J.M."/>
            <person name="Quevillon E."/>
            <person name="Sharon A."/>
            <person name="Simon A."/>
            <person name="ten Have A."/>
            <person name="Tudzynski B."/>
            <person name="Tudzynski P."/>
            <person name="Wincker P."/>
            <person name="Andrew M."/>
            <person name="Anthouard V."/>
            <person name="Beever R.E."/>
            <person name="Beffa R."/>
            <person name="Benoit I."/>
            <person name="Bouzid O."/>
            <person name="Brault B."/>
            <person name="Chen Z."/>
            <person name="Choquer M."/>
            <person name="Collemare J."/>
            <person name="Cotton P."/>
            <person name="Danchin E.G."/>
            <person name="Da Silva C."/>
            <person name="Gautier A."/>
            <person name="Giraud C."/>
            <person name="Giraud T."/>
            <person name="Gonzalez C."/>
            <person name="Grossetete S."/>
            <person name="Guldener U."/>
            <person name="Henrissat B."/>
            <person name="Howlett B.J."/>
            <person name="Kodira C."/>
            <person name="Kretschmer M."/>
            <person name="Lappartient A."/>
            <person name="Leroch M."/>
            <person name="Levis C."/>
            <person name="Mauceli E."/>
            <person name="Neuveglise C."/>
            <person name="Oeser B."/>
            <person name="Pearson M."/>
            <person name="Poulain J."/>
            <person name="Poussereau N."/>
            <person name="Quesneville H."/>
            <person name="Rascle C."/>
            <person name="Schumacher J."/>
            <person name="Segurens B."/>
            <person name="Sexton A."/>
            <person name="Silva E."/>
            <person name="Sirven C."/>
            <person name="Soanes D.M."/>
            <person name="Talbot N.J."/>
            <person name="Templeton M."/>
            <person name="Yandava C."/>
            <person name="Yarden O."/>
            <person name="Zeng Q."/>
            <person name="Rollins J.A."/>
            <person name="Lebrun M.H."/>
            <person name="Dickman M."/>
        </authorList>
    </citation>
    <scope>NUCLEOTIDE SEQUENCE [LARGE SCALE GENOMIC DNA]</scope>
    <source>
        <strain evidence="3">T4</strain>
    </source>
</reference>
<proteinExistence type="predicted"/>
<dbReference type="Gene3D" id="2.60.120.10">
    <property type="entry name" value="Jelly Rolls"/>
    <property type="match status" value="1"/>
</dbReference>
<dbReference type="SUPFAM" id="SSF51182">
    <property type="entry name" value="RmlC-like cupins"/>
    <property type="match status" value="1"/>
</dbReference>
<dbReference type="OrthoDB" id="4124983at2759"/>
<dbReference type="InterPro" id="IPR014710">
    <property type="entry name" value="RmlC-like_jellyroll"/>
</dbReference>
<dbReference type="STRING" id="999810.G2Y4I2"/>
<protein>
    <recommendedName>
        <fullName evidence="1">Cupin type-2 domain-containing protein</fullName>
    </recommendedName>
</protein>
<accession>G2Y4I2</accession>
<dbReference type="AlphaFoldDB" id="G2Y4I2"/>
<organism evidence="2 3">
    <name type="scientific">Botryotinia fuckeliana (strain T4)</name>
    <name type="common">Noble rot fungus</name>
    <name type="synonym">Botrytis cinerea</name>
    <dbReference type="NCBI Taxonomy" id="999810"/>
    <lineage>
        <taxon>Eukaryota</taxon>
        <taxon>Fungi</taxon>
        <taxon>Dikarya</taxon>
        <taxon>Ascomycota</taxon>
        <taxon>Pezizomycotina</taxon>
        <taxon>Leotiomycetes</taxon>
        <taxon>Helotiales</taxon>
        <taxon>Sclerotiniaceae</taxon>
        <taxon>Botrytis</taxon>
    </lineage>
</organism>
<dbReference type="InterPro" id="IPR013096">
    <property type="entry name" value="Cupin_2"/>
</dbReference>
<dbReference type="Proteomes" id="UP000008177">
    <property type="component" value="Unplaced contigs"/>
</dbReference>
<feature type="domain" description="Cupin type-2" evidence="1">
    <location>
        <begin position="57"/>
        <end position="92"/>
    </location>
</feature>
<dbReference type="HOGENOM" id="CLU_103066_0_0_1"/>
<evidence type="ECO:0000259" key="1">
    <source>
        <dbReference type="Pfam" id="PF07883"/>
    </source>
</evidence>
<dbReference type="EMBL" id="FQ790287">
    <property type="protein sequence ID" value="CCD47572.1"/>
    <property type="molecule type" value="Genomic_DNA"/>
</dbReference>
<dbReference type="Pfam" id="PF07883">
    <property type="entry name" value="Cupin_2"/>
    <property type="match status" value="1"/>
</dbReference>
<evidence type="ECO:0000313" key="2">
    <source>
        <dbReference type="EMBL" id="CCD47572.1"/>
    </source>
</evidence>
<dbReference type="InterPro" id="IPR011051">
    <property type="entry name" value="RmlC_Cupin_sf"/>
</dbReference>
<sequence length="136" mass="15007">MIPPAPIAPQPNVPVHYVKAETGEVITLGNVKLRVLEDGSRTVISFWVPANPSTGESGKRIDAGVGDYVVVPTRAPHTFSNETDEEAKFVNTFTPAFYIHYFKLLAKMMEEGKELTPEINLAAMAYYATIPVSRRN</sequence>
<name>G2Y4I2_BOTF4</name>
<gene>
    <name evidence="2" type="ORF">BofuT4_P035520.1</name>
</gene>
<dbReference type="eggNOG" id="ENOG502SNRP">
    <property type="taxonomic scope" value="Eukaryota"/>
</dbReference>
<evidence type="ECO:0000313" key="3">
    <source>
        <dbReference type="Proteomes" id="UP000008177"/>
    </source>
</evidence>
<dbReference type="InParanoid" id="G2Y4I2"/>